<comment type="caution">
    <text evidence="2">The sequence shown here is derived from an EMBL/GenBank/DDBJ whole genome shotgun (WGS) entry which is preliminary data.</text>
</comment>
<accession>A0ABP8W878</accession>
<reference evidence="3" key="1">
    <citation type="journal article" date="2019" name="Int. J. Syst. Evol. Microbiol.">
        <title>The Global Catalogue of Microorganisms (GCM) 10K type strain sequencing project: providing services to taxonomists for standard genome sequencing and annotation.</title>
        <authorList>
            <consortium name="The Broad Institute Genomics Platform"/>
            <consortium name="The Broad Institute Genome Sequencing Center for Infectious Disease"/>
            <person name="Wu L."/>
            <person name="Ma J."/>
        </authorList>
    </citation>
    <scope>NUCLEOTIDE SEQUENCE [LARGE SCALE GENOMIC DNA]</scope>
    <source>
        <strain evidence="3">JCM 18127</strain>
    </source>
</reference>
<proteinExistence type="predicted"/>
<dbReference type="RefSeq" id="WP_345265047.1">
    <property type="nucleotide sequence ID" value="NZ_BAABIM010000002.1"/>
</dbReference>
<evidence type="ECO:0000256" key="1">
    <source>
        <dbReference type="SAM" id="Phobius"/>
    </source>
</evidence>
<protein>
    <recommendedName>
        <fullName evidence="4">WD40 repeat domain-containing protein</fullName>
    </recommendedName>
</protein>
<feature type="transmembrane region" description="Helical" evidence="1">
    <location>
        <begin position="39"/>
        <end position="59"/>
    </location>
</feature>
<evidence type="ECO:0000313" key="3">
    <source>
        <dbReference type="Proteomes" id="UP001500621"/>
    </source>
</evidence>
<evidence type="ECO:0008006" key="4">
    <source>
        <dbReference type="Google" id="ProtNLM"/>
    </source>
</evidence>
<organism evidence="2 3">
    <name type="scientific">Nocardioides nanhaiensis</name>
    <dbReference type="NCBI Taxonomy" id="1476871"/>
    <lineage>
        <taxon>Bacteria</taxon>
        <taxon>Bacillati</taxon>
        <taxon>Actinomycetota</taxon>
        <taxon>Actinomycetes</taxon>
        <taxon>Propionibacteriales</taxon>
        <taxon>Nocardioidaceae</taxon>
        <taxon>Nocardioides</taxon>
    </lineage>
</organism>
<dbReference type="Proteomes" id="UP001500621">
    <property type="component" value="Unassembled WGS sequence"/>
</dbReference>
<name>A0ABP8W878_9ACTN</name>
<dbReference type="SUPFAM" id="SSF82171">
    <property type="entry name" value="DPP6 N-terminal domain-like"/>
    <property type="match status" value="1"/>
</dbReference>
<evidence type="ECO:0000313" key="2">
    <source>
        <dbReference type="EMBL" id="GAA4681745.1"/>
    </source>
</evidence>
<gene>
    <name evidence="2" type="ORF">GCM10023226_18640</name>
</gene>
<sequence>MTERLAQLLHEEASGLEVPAPDARAVLAAGRGVRRRRRATSAVGALALVAAVGGSVLAVDALAGGSGTDAVDPATPSDAGPVFSLGTTVYLEGGSEQARIDDKAIKSLFYTSAGVLVRHGENQNSDGGGPQRFSLVRPDGSVSPIGVVTEEAVPGTDPEQPYLAYASPAAGGSYEVTVHDLRSDDEVASITLPAAANSDGAWGVPPVALDGDRVWVGSSPQPYLVDWRAGTATPTDAIDPGIPSVTGGRVVRADTDEATVVDLASGEELLSTPLVNDGDTDSWADLSPDGRYLMVTAEDMTSPGATGFEVYDVGTGEAVTVEHPPYDVGWTGSGDLFFLTETDLTTCEADTGECTTRPHGIDVPAPTPQREVCERGATGEICYFEGGGGWDETLRVGGRTYES</sequence>
<keyword evidence="1" id="KW-0812">Transmembrane</keyword>
<keyword evidence="1" id="KW-1133">Transmembrane helix</keyword>
<dbReference type="EMBL" id="BAABIM010000002">
    <property type="protein sequence ID" value="GAA4681745.1"/>
    <property type="molecule type" value="Genomic_DNA"/>
</dbReference>
<keyword evidence="1" id="KW-0472">Membrane</keyword>
<keyword evidence="3" id="KW-1185">Reference proteome</keyword>